<comment type="cofactor">
    <cofactor evidence="1">
        <name>FMN</name>
        <dbReference type="ChEBI" id="CHEBI:58210"/>
    </cofactor>
</comment>
<sequence>MSSRLVQRLGVKLPVIQAPMYNAATPALVAAVAKHGALGSYGAGYTPPDVLRATLTDIVNVVPDKNFNVNLFVDAAPQKDSKEAWDAFEEILTPVRHQLGLDTTPRPFPTSPGKCVLEQQVQVLLDIRPRVVSFCFGVLDPKLIKSCQDFAIVLGTATTVEEAIALEAAGVDGIIAQGSESGGHRGTFLPVVNNADALIGSMSLIPQICDAVQVPVIAAGGIMDRRHMLAAFALGAEMVQVGTAFLTTPECALPPQRKQAIVAAKSSVASTVTRGLTGRHARMLRNPLVDALHPHEEEAASSLLQRQRMADIFKLHDPSYSAMLAGQSHRYCQLQDTVAAVLSRFE</sequence>
<organism evidence="7 8">
    <name type="scientific">Thraustotheca clavata</name>
    <dbReference type="NCBI Taxonomy" id="74557"/>
    <lineage>
        <taxon>Eukaryota</taxon>
        <taxon>Sar</taxon>
        <taxon>Stramenopiles</taxon>
        <taxon>Oomycota</taxon>
        <taxon>Saprolegniomycetes</taxon>
        <taxon>Saprolegniales</taxon>
        <taxon>Achlyaceae</taxon>
        <taxon>Thraustotheca</taxon>
    </lineage>
</organism>
<evidence type="ECO:0000256" key="4">
    <source>
        <dbReference type="ARBA" id="ARBA00022643"/>
    </source>
</evidence>
<gene>
    <name evidence="7" type="ORF">THRCLA_11233</name>
</gene>
<dbReference type="AlphaFoldDB" id="A0A1V9Y8F0"/>
<dbReference type="Pfam" id="PF03060">
    <property type="entry name" value="NMO"/>
    <property type="match status" value="1"/>
</dbReference>
<dbReference type="Gene3D" id="3.20.20.70">
    <property type="entry name" value="Aldolase class I"/>
    <property type="match status" value="1"/>
</dbReference>
<protein>
    <submittedName>
        <fullName evidence="7">Nitronate monooxygenase</fullName>
    </submittedName>
</protein>
<evidence type="ECO:0000313" key="8">
    <source>
        <dbReference type="Proteomes" id="UP000243217"/>
    </source>
</evidence>
<comment type="similarity">
    <text evidence="2">Belongs to the nitronate monooxygenase family. NMO class I subfamily.</text>
</comment>
<dbReference type="Proteomes" id="UP000243217">
    <property type="component" value="Unassembled WGS sequence"/>
</dbReference>
<evidence type="ECO:0000256" key="2">
    <source>
        <dbReference type="ARBA" id="ARBA00009881"/>
    </source>
</evidence>
<evidence type="ECO:0000313" key="7">
    <source>
        <dbReference type="EMBL" id="OQR81983.1"/>
    </source>
</evidence>
<keyword evidence="6 7" id="KW-0503">Monooxygenase</keyword>
<evidence type="ECO:0000256" key="5">
    <source>
        <dbReference type="ARBA" id="ARBA00023002"/>
    </source>
</evidence>
<keyword evidence="5" id="KW-0560">Oxidoreductase</keyword>
<evidence type="ECO:0000256" key="3">
    <source>
        <dbReference type="ARBA" id="ARBA00022630"/>
    </source>
</evidence>
<dbReference type="PANTHER" id="PTHR42747">
    <property type="entry name" value="NITRONATE MONOOXYGENASE-RELATED"/>
    <property type="match status" value="1"/>
</dbReference>
<comment type="caution">
    <text evidence="7">The sequence shown here is derived from an EMBL/GenBank/DDBJ whole genome shotgun (WGS) entry which is preliminary data.</text>
</comment>
<keyword evidence="3" id="KW-0285">Flavoprotein</keyword>
<evidence type="ECO:0000256" key="1">
    <source>
        <dbReference type="ARBA" id="ARBA00001917"/>
    </source>
</evidence>
<dbReference type="PANTHER" id="PTHR42747:SF3">
    <property type="entry name" value="NITRONATE MONOOXYGENASE-RELATED"/>
    <property type="match status" value="1"/>
</dbReference>
<keyword evidence="8" id="KW-1185">Reference proteome</keyword>
<dbReference type="GO" id="GO:0018580">
    <property type="term" value="F:nitronate monooxygenase activity"/>
    <property type="evidence" value="ECO:0007669"/>
    <property type="project" value="InterPro"/>
</dbReference>
<dbReference type="InterPro" id="IPR004136">
    <property type="entry name" value="NMO"/>
</dbReference>
<proteinExistence type="inferred from homology"/>
<name>A0A1V9Y8F0_9STRA</name>
<accession>A0A1V9Y8F0</accession>
<dbReference type="InterPro" id="IPR013785">
    <property type="entry name" value="Aldolase_TIM"/>
</dbReference>
<reference evidence="7 8" key="1">
    <citation type="journal article" date="2014" name="Genome Biol. Evol.">
        <title>The secreted proteins of Achlya hypogyna and Thraustotheca clavata identify the ancestral oomycete secretome and reveal gene acquisitions by horizontal gene transfer.</title>
        <authorList>
            <person name="Misner I."/>
            <person name="Blouin N."/>
            <person name="Leonard G."/>
            <person name="Richards T.A."/>
            <person name="Lane C.E."/>
        </authorList>
    </citation>
    <scope>NUCLEOTIDE SEQUENCE [LARGE SCALE GENOMIC DNA]</scope>
    <source>
        <strain evidence="7 8">ATCC 34112</strain>
    </source>
</reference>
<dbReference type="EMBL" id="JNBS01004857">
    <property type="protein sequence ID" value="OQR81983.1"/>
    <property type="molecule type" value="Genomic_DNA"/>
</dbReference>
<keyword evidence="4" id="KW-0288">FMN</keyword>
<dbReference type="SUPFAM" id="SSF51412">
    <property type="entry name" value="Inosine monophosphate dehydrogenase (IMPDH)"/>
    <property type="match status" value="1"/>
</dbReference>
<dbReference type="STRING" id="74557.A0A1V9Y8F0"/>
<evidence type="ECO:0000256" key="6">
    <source>
        <dbReference type="ARBA" id="ARBA00023033"/>
    </source>
</evidence>
<dbReference type="OrthoDB" id="10265891at2759"/>
<dbReference type="CDD" id="cd04730">
    <property type="entry name" value="NPD_like"/>
    <property type="match status" value="1"/>
</dbReference>